<sequence>MGLIVAVLVILSGTSCRPRQWIGLIADDSIEAVAIGYLDALLAGDLDQITRDIDSPQRSPDLPIKLLEMRQHFPNGKFLSRELINYQSKWRVTGSARRARHDLIYEYHYPDTWVVARVVFEYSATETPNLKIIQVAPRSSSSSWVSMIRPPRFSPSVAIILSLAAVVLGGIVVTFIVCLRTPFKRRKWLWALFILVGFGQILVDTGSGKIGLRLLSIQIGGVSVIANGPGTSWVWAVSFPLGAILFWVRRRELVAREHRSKTYIPPLPTALDP</sequence>
<proteinExistence type="predicted"/>
<dbReference type="RefSeq" id="WP_330932119.1">
    <property type="nucleotide sequence ID" value="NZ_CP119075.1"/>
</dbReference>
<feature type="transmembrane region" description="Helical" evidence="1">
    <location>
        <begin position="157"/>
        <end position="177"/>
    </location>
</feature>
<reference evidence="2" key="1">
    <citation type="submission" date="2023-03" db="EMBL/GenBank/DDBJ databases">
        <title>Lomoglobus Profundus gen. nov., sp. nov., a novel member of the phylum Verrucomicrobia, isolated from deep-marine sediment of South China Sea.</title>
        <authorList>
            <person name="Ahmad T."/>
            <person name="Ishaq S.E."/>
            <person name="Wang F."/>
        </authorList>
    </citation>
    <scope>NUCLEOTIDE SEQUENCE</scope>
    <source>
        <strain evidence="2">LMO-M01</strain>
    </source>
</reference>
<organism evidence="2 3">
    <name type="scientific">Synoicihabitans lomoniglobus</name>
    <dbReference type="NCBI Taxonomy" id="2909285"/>
    <lineage>
        <taxon>Bacteria</taxon>
        <taxon>Pseudomonadati</taxon>
        <taxon>Verrucomicrobiota</taxon>
        <taxon>Opitutia</taxon>
        <taxon>Opitutales</taxon>
        <taxon>Opitutaceae</taxon>
        <taxon>Synoicihabitans</taxon>
    </lineage>
</organism>
<dbReference type="KEGG" id="slom:PXH66_19190"/>
<dbReference type="Proteomes" id="UP001218638">
    <property type="component" value="Chromosome"/>
</dbReference>
<keyword evidence="1" id="KW-0812">Transmembrane</keyword>
<accession>A0AAE9ZSK9</accession>
<protein>
    <submittedName>
        <fullName evidence="2">Uncharacterized protein</fullName>
    </submittedName>
</protein>
<evidence type="ECO:0000313" key="3">
    <source>
        <dbReference type="Proteomes" id="UP001218638"/>
    </source>
</evidence>
<keyword evidence="1" id="KW-1133">Transmembrane helix</keyword>
<dbReference type="AlphaFoldDB" id="A0AAE9ZSK9"/>
<dbReference type="EMBL" id="CP119075">
    <property type="protein sequence ID" value="WED64470.1"/>
    <property type="molecule type" value="Genomic_DNA"/>
</dbReference>
<keyword evidence="1" id="KW-0472">Membrane</keyword>
<feature type="transmembrane region" description="Helical" evidence="1">
    <location>
        <begin position="232"/>
        <end position="249"/>
    </location>
</feature>
<name>A0AAE9ZSK9_9BACT</name>
<evidence type="ECO:0000256" key="1">
    <source>
        <dbReference type="SAM" id="Phobius"/>
    </source>
</evidence>
<feature type="transmembrane region" description="Helical" evidence="1">
    <location>
        <begin position="189"/>
        <end position="212"/>
    </location>
</feature>
<keyword evidence="3" id="KW-1185">Reference proteome</keyword>
<gene>
    <name evidence="2" type="ORF">PXH66_19190</name>
</gene>
<evidence type="ECO:0000313" key="2">
    <source>
        <dbReference type="EMBL" id="WED64470.1"/>
    </source>
</evidence>